<sequence length="147" mass="16096">MTTPETISHDPRSVPWNRRLLVRLVAGVALLLSSLSPRRIRHLLGAIRRGASPATYSEAKAARDLVVAVSLACTGPKSCLPRSIATALLCRLRGFWPTWCVGARKIPPFGAHAWVEAEDRLVEEPYPAGYHVVLFSVPPLEPEGPTR</sequence>
<dbReference type="InterPro" id="IPR032708">
    <property type="entry name" value="McjB_C"/>
</dbReference>
<dbReference type="RefSeq" id="WP_209646312.1">
    <property type="nucleotide sequence ID" value="NZ_JAGINW010000001.1"/>
</dbReference>
<name>A0ABS4TYV1_9PSEU</name>
<evidence type="ECO:0000256" key="1">
    <source>
        <dbReference type="SAM" id="Phobius"/>
    </source>
</evidence>
<keyword evidence="1" id="KW-0812">Transmembrane</keyword>
<keyword evidence="1" id="KW-0472">Membrane</keyword>
<gene>
    <name evidence="3" type="ORF">JOF56_009941</name>
</gene>
<feature type="domain" description="Microcin J25-processing protein McjB C-terminal" evidence="2">
    <location>
        <begin position="27"/>
        <end position="131"/>
    </location>
</feature>
<feature type="transmembrane region" description="Helical" evidence="1">
    <location>
        <begin position="20"/>
        <end position="40"/>
    </location>
</feature>
<comment type="caution">
    <text evidence="3">The sequence shown here is derived from an EMBL/GenBank/DDBJ whole genome shotgun (WGS) entry which is preliminary data.</text>
</comment>
<protein>
    <recommendedName>
        <fullName evidence="2">Microcin J25-processing protein McjB C-terminal domain-containing protein</fullName>
    </recommendedName>
</protein>
<proteinExistence type="predicted"/>
<organism evidence="3 4">
    <name type="scientific">Kibdelosporangium banguiense</name>
    <dbReference type="NCBI Taxonomy" id="1365924"/>
    <lineage>
        <taxon>Bacteria</taxon>
        <taxon>Bacillati</taxon>
        <taxon>Actinomycetota</taxon>
        <taxon>Actinomycetes</taxon>
        <taxon>Pseudonocardiales</taxon>
        <taxon>Pseudonocardiaceae</taxon>
        <taxon>Kibdelosporangium</taxon>
    </lineage>
</organism>
<dbReference type="NCBIfam" id="NF033537">
    <property type="entry name" value="lasso_biosyn_B2"/>
    <property type="match status" value="1"/>
</dbReference>
<keyword evidence="1" id="KW-1133">Transmembrane helix</keyword>
<dbReference type="EMBL" id="JAGINW010000001">
    <property type="protein sequence ID" value="MBP2329556.1"/>
    <property type="molecule type" value="Genomic_DNA"/>
</dbReference>
<evidence type="ECO:0000259" key="2">
    <source>
        <dbReference type="Pfam" id="PF13471"/>
    </source>
</evidence>
<accession>A0ABS4TYV1</accession>
<evidence type="ECO:0000313" key="4">
    <source>
        <dbReference type="Proteomes" id="UP001519332"/>
    </source>
</evidence>
<dbReference type="Proteomes" id="UP001519332">
    <property type="component" value="Unassembled WGS sequence"/>
</dbReference>
<keyword evidence="4" id="KW-1185">Reference proteome</keyword>
<dbReference type="InterPro" id="IPR053521">
    <property type="entry name" value="McjB-like"/>
</dbReference>
<dbReference type="Pfam" id="PF13471">
    <property type="entry name" value="Transglut_core3"/>
    <property type="match status" value="1"/>
</dbReference>
<evidence type="ECO:0000313" key="3">
    <source>
        <dbReference type="EMBL" id="MBP2329556.1"/>
    </source>
</evidence>
<reference evidence="3 4" key="1">
    <citation type="submission" date="2021-03" db="EMBL/GenBank/DDBJ databases">
        <title>Sequencing the genomes of 1000 actinobacteria strains.</title>
        <authorList>
            <person name="Klenk H.-P."/>
        </authorList>
    </citation>
    <scope>NUCLEOTIDE SEQUENCE [LARGE SCALE GENOMIC DNA]</scope>
    <source>
        <strain evidence="3 4">DSM 46670</strain>
    </source>
</reference>